<dbReference type="VEuPathDB" id="CryptoDB:Cvel_13527"/>
<reference evidence="2" key="1">
    <citation type="submission" date="2014-11" db="EMBL/GenBank/DDBJ databases">
        <authorList>
            <person name="Otto D Thomas"/>
            <person name="Naeem Raeece"/>
        </authorList>
    </citation>
    <scope>NUCLEOTIDE SEQUENCE</scope>
</reference>
<dbReference type="EMBL" id="CDMZ01005874">
    <property type="protein sequence ID" value="CEM55409.1"/>
    <property type="molecule type" value="Genomic_DNA"/>
</dbReference>
<organism evidence="2">
    <name type="scientific">Chromera velia CCMP2878</name>
    <dbReference type="NCBI Taxonomy" id="1169474"/>
    <lineage>
        <taxon>Eukaryota</taxon>
        <taxon>Sar</taxon>
        <taxon>Alveolata</taxon>
        <taxon>Colpodellida</taxon>
        <taxon>Chromeraceae</taxon>
        <taxon>Chromera</taxon>
    </lineage>
</organism>
<dbReference type="AlphaFoldDB" id="A0A0G4IDU5"/>
<evidence type="ECO:0000313" key="2">
    <source>
        <dbReference type="EMBL" id="CEM55409.1"/>
    </source>
</evidence>
<name>A0A0G4IDU5_9ALVE</name>
<gene>
    <name evidence="2" type="ORF">Cvel_13527</name>
</gene>
<feature type="region of interest" description="Disordered" evidence="1">
    <location>
        <begin position="13"/>
        <end position="58"/>
    </location>
</feature>
<evidence type="ECO:0000256" key="1">
    <source>
        <dbReference type="SAM" id="MobiDB-lite"/>
    </source>
</evidence>
<proteinExistence type="predicted"/>
<protein>
    <submittedName>
        <fullName evidence="2">Uncharacterized protein</fullName>
    </submittedName>
</protein>
<accession>A0A0G4IDU5</accession>
<dbReference type="PhylomeDB" id="A0A0G4IDU5"/>
<sequence length="188" mass="20881">MHVIAYNRQVVSAPLLPNPPPATAAAQQEDQQEEKDDIPPSLCDSASEVSSDEDEDEVDRDCCSGKIRELFSILAADGEEVEVKLDLFYFINRMLKAAKQGHPYFALYAKELQKAYSILRASDLDKLIEVECSGEGGARNRGEAWKHLTPQLIAEVVRLRDQKRTGGLSFRCGNTTGARSTWRGGIIR</sequence>